<dbReference type="EMBL" id="BAQP01000007">
    <property type="protein sequence ID" value="GBQ19492.1"/>
    <property type="molecule type" value="Genomic_DNA"/>
</dbReference>
<sequence length="308" mass="33359">MSGSLNGAPDPIQGYRVTDLVNMALRQIGVGAMGTTASDADLFDGVMQINMLLAQWQRKRWLIPNLVDRSCEASGKSIYYVGPGCDFDVSVRPDQIEAAYARLLPGGTYTIDGDFAAGDFPSVDYQTSDVVPVGGAFLGDFSAAFFSADFLIGSDGLNSGVQPIDYSMTLIPSYEDYASMGLKALATWPSMAHYNPAWPAGEFRPWPIPTGGRWELHILYKQPLVANLTINSVISLPPEYWDAIMWSLAARMAPSYGQEASPTVVAAAKAALTTIRSSNTQVPILGMPAILSPMANPFYWPGLERQRL</sequence>
<dbReference type="Gene3D" id="1.10.3230.20">
    <property type="entry name" value="P22 tail accessory factor (Gp4)"/>
    <property type="match status" value="2"/>
</dbReference>
<protein>
    <recommendedName>
        <fullName evidence="3">FAD binding domain-containing protein</fullName>
    </recommendedName>
</protein>
<evidence type="ECO:0000313" key="1">
    <source>
        <dbReference type="EMBL" id="GBQ19492.1"/>
    </source>
</evidence>
<gene>
    <name evidence="1" type="ORF">AA12717_0268</name>
</gene>
<dbReference type="InterPro" id="IPR038258">
    <property type="entry name" value="Gp4_sf"/>
</dbReference>
<dbReference type="Proteomes" id="UP001060895">
    <property type="component" value="Unassembled WGS sequence"/>
</dbReference>
<evidence type="ECO:0000313" key="2">
    <source>
        <dbReference type="Proteomes" id="UP001060895"/>
    </source>
</evidence>
<name>A0ABQ0P298_9PROT</name>
<keyword evidence="2" id="KW-1185">Reference proteome</keyword>
<organism evidence="1 2">
    <name type="scientific">Gluconacetobacter sacchari DSM 12717</name>
    <dbReference type="NCBI Taxonomy" id="1307940"/>
    <lineage>
        <taxon>Bacteria</taxon>
        <taxon>Pseudomonadati</taxon>
        <taxon>Pseudomonadota</taxon>
        <taxon>Alphaproteobacteria</taxon>
        <taxon>Acetobacterales</taxon>
        <taxon>Acetobacteraceae</taxon>
        <taxon>Gluconacetobacter</taxon>
    </lineage>
</organism>
<proteinExistence type="predicted"/>
<reference evidence="1" key="1">
    <citation type="submission" date="2013-04" db="EMBL/GenBank/DDBJ databases">
        <title>The genome sequencing project of 58 acetic acid bacteria.</title>
        <authorList>
            <person name="Okamoto-Kainuma A."/>
            <person name="Ishikawa M."/>
            <person name="Umino S."/>
            <person name="Koizumi Y."/>
            <person name="Shiwa Y."/>
            <person name="Yoshikawa H."/>
            <person name="Matsutani M."/>
            <person name="Matsushita K."/>
        </authorList>
    </citation>
    <scope>NUCLEOTIDE SEQUENCE</scope>
    <source>
        <strain evidence="1">DSM 12717</strain>
    </source>
</reference>
<accession>A0ABQ0P298</accession>
<comment type="caution">
    <text evidence="1">The sequence shown here is derived from an EMBL/GenBank/DDBJ whole genome shotgun (WGS) entry which is preliminary data.</text>
</comment>
<evidence type="ECO:0008006" key="3">
    <source>
        <dbReference type="Google" id="ProtNLM"/>
    </source>
</evidence>